<evidence type="ECO:0000256" key="7">
    <source>
        <dbReference type="ARBA" id="ARBA00023069"/>
    </source>
</evidence>
<dbReference type="SMART" id="SM00165">
    <property type="entry name" value="UBA"/>
    <property type="match status" value="1"/>
</dbReference>
<gene>
    <name evidence="13" type="ORF">TrST_g13026</name>
</gene>
<evidence type="ECO:0000256" key="9">
    <source>
        <dbReference type="ARBA" id="ARBA00031593"/>
    </source>
</evidence>
<comment type="caution">
    <text evidence="13">The sequence shown here is derived from an EMBL/GenBank/DDBJ whole genome shotgun (WGS) entry which is preliminary data.</text>
</comment>
<evidence type="ECO:0000256" key="1">
    <source>
        <dbReference type="ARBA" id="ARBA00004138"/>
    </source>
</evidence>
<keyword evidence="14" id="KW-1185">Reference proteome</keyword>
<feature type="compositionally biased region" description="Basic and acidic residues" evidence="11">
    <location>
        <begin position="197"/>
        <end position="206"/>
    </location>
</feature>
<keyword evidence="8" id="KW-0966">Cell projection</keyword>
<dbReference type="SUPFAM" id="SSF46934">
    <property type="entry name" value="UBA-like"/>
    <property type="match status" value="1"/>
</dbReference>
<dbReference type="InterPro" id="IPR038888">
    <property type="entry name" value="CFAP36"/>
</dbReference>
<evidence type="ECO:0000256" key="4">
    <source>
        <dbReference type="ARBA" id="ARBA00021815"/>
    </source>
</evidence>
<feature type="compositionally biased region" description="Acidic residues" evidence="11">
    <location>
        <begin position="860"/>
        <end position="873"/>
    </location>
</feature>
<dbReference type="InterPro" id="IPR009060">
    <property type="entry name" value="UBA-like_sf"/>
</dbReference>
<dbReference type="OrthoDB" id="191651at2759"/>
<feature type="compositionally biased region" description="Basic residues" evidence="11">
    <location>
        <begin position="766"/>
        <end position="777"/>
    </location>
</feature>
<comment type="subcellular location">
    <subcellularLocation>
        <location evidence="1">Cell projection</location>
        <location evidence="1">Cilium</location>
    </subcellularLocation>
    <subcellularLocation>
        <location evidence="2">Cytoplasm</location>
    </subcellularLocation>
</comment>
<feature type="region of interest" description="Disordered" evidence="11">
    <location>
        <begin position="359"/>
        <end position="380"/>
    </location>
</feature>
<organism evidence="13 14">
    <name type="scientific">Triparma strigata</name>
    <dbReference type="NCBI Taxonomy" id="1606541"/>
    <lineage>
        <taxon>Eukaryota</taxon>
        <taxon>Sar</taxon>
        <taxon>Stramenopiles</taxon>
        <taxon>Ochrophyta</taxon>
        <taxon>Bolidophyceae</taxon>
        <taxon>Parmales</taxon>
        <taxon>Triparmaceae</taxon>
        <taxon>Triparma</taxon>
    </lineage>
</organism>
<keyword evidence="6 10" id="KW-0175">Coiled coil</keyword>
<dbReference type="EMBL" id="BRXY01000057">
    <property type="protein sequence ID" value="GMH59157.1"/>
    <property type="molecule type" value="Genomic_DNA"/>
</dbReference>
<dbReference type="Proteomes" id="UP001165085">
    <property type="component" value="Unassembled WGS sequence"/>
</dbReference>
<feature type="coiled-coil region" evidence="10">
    <location>
        <begin position="507"/>
        <end position="542"/>
    </location>
</feature>
<dbReference type="Pfam" id="PF11527">
    <property type="entry name" value="ARL2_Bind_BART"/>
    <property type="match status" value="1"/>
</dbReference>
<dbReference type="GO" id="GO:0097546">
    <property type="term" value="C:ciliary base"/>
    <property type="evidence" value="ECO:0007669"/>
    <property type="project" value="TreeGrafter"/>
</dbReference>
<name>A0A9W6ZRI1_9STRA</name>
<feature type="region of interest" description="Disordered" evidence="11">
    <location>
        <begin position="1088"/>
        <end position="1118"/>
    </location>
</feature>
<feature type="compositionally biased region" description="Acidic residues" evidence="11">
    <location>
        <begin position="364"/>
        <end position="380"/>
    </location>
</feature>
<evidence type="ECO:0000313" key="14">
    <source>
        <dbReference type="Proteomes" id="UP001165085"/>
    </source>
</evidence>
<reference evidence="14" key="1">
    <citation type="journal article" date="2023" name="Commun. Biol.">
        <title>Genome analysis of Parmales, the sister group of diatoms, reveals the evolutionary specialization of diatoms from phago-mixotrophs to photoautotrophs.</title>
        <authorList>
            <person name="Ban H."/>
            <person name="Sato S."/>
            <person name="Yoshikawa S."/>
            <person name="Yamada K."/>
            <person name="Nakamura Y."/>
            <person name="Ichinomiya M."/>
            <person name="Sato N."/>
            <person name="Blanc-Mathieu R."/>
            <person name="Endo H."/>
            <person name="Kuwata A."/>
            <person name="Ogata H."/>
        </authorList>
    </citation>
    <scope>NUCLEOTIDE SEQUENCE [LARGE SCALE GENOMIC DNA]</scope>
    <source>
        <strain evidence="14">NIES 3701</strain>
    </source>
</reference>
<feature type="domain" description="UBA" evidence="12">
    <location>
        <begin position="129"/>
        <end position="169"/>
    </location>
</feature>
<feature type="compositionally biased region" description="Basic and acidic residues" evidence="11">
    <location>
        <begin position="1006"/>
        <end position="1015"/>
    </location>
</feature>
<protein>
    <recommendedName>
        <fullName evidence="4">Cilia- and flagella-associated protein 36</fullName>
    </recommendedName>
    <alternativeName>
        <fullName evidence="9">Coiled-coil domain-containing protein 104</fullName>
    </alternativeName>
</protein>
<feature type="compositionally biased region" description="Basic and acidic residues" evidence="11">
    <location>
        <begin position="1044"/>
        <end position="1065"/>
    </location>
</feature>
<dbReference type="InterPro" id="IPR023379">
    <property type="entry name" value="BART_dom"/>
</dbReference>
<evidence type="ECO:0000256" key="11">
    <source>
        <dbReference type="SAM" id="MobiDB-lite"/>
    </source>
</evidence>
<dbReference type="Gene3D" id="1.10.8.10">
    <property type="entry name" value="DNA helicase RuvA subunit, C-terminal domain"/>
    <property type="match status" value="1"/>
</dbReference>
<feature type="region of interest" description="Disordered" evidence="11">
    <location>
        <begin position="1001"/>
        <end position="1065"/>
    </location>
</feature>
<dbReference type="Gene3D" id="1.20.1520.10">
    <property type="entry name" value="ADP-ribosylation factor-like 2-binding protein, domain"/>
    <property type="match status" value="1"/>
</dbReference>
<proteinExistence type="inferred from homology"/>
<dbReference type="PANTHER" id="PTHR21532">
    <property type="entry name" value="PHOSPHODIESTERASE HL"/>
    <property type="match status" value="1"/>
</dbReference>
<dbReference type="InterPro" id="IPR042541">
    <property type="entry name" value="BART_sf"/>
</dbReference>
<evidence type="ECO:0000256" key="5">
    <source>
        <dbReference type="ARBA" id="ARBA00022490"/>
    </source>
</evidence>
<evidence type="ECO:0000313" key="13">
    <source>
        <dbReference type="EMBL" id="GMH59157.1"/>
    </source>
</evidence>
<dbReference type="GO" id="GO:0005930">
    <property type="term" value="C:axoneme"/>
    <property type="evidence" value="ECO:0007669"/>
    <property type="project" value="TreeGrafter"/>
</dbReference>
<dbReference type="PANTHER" id="PTHR21532:SF0">
    <property type="entry name" value="CILIA- AND FLAGELLA-ASSOCIATED PROTEIN 36"/>
    <property type="match status" value="1"/>
</dbReference>
<evidence type="ECO:0000256" key="3">
    <source>
        <dbReference type="ARBA" id="ARBA00007460"/>
    </source>
</evidence>
<dbReference type="AlphaFoldDB" id="A0A9W6ZRI1"/>
<feature type="compositionally biased region" description="Basic residues" evidence="11">
    <location>
        <begin position="1016"/>
        <end position="1029"/>
    </location>
</feature>
<feature type="region of interest" description="Disordered" evidence="11">
    <location>
        <begin position="842"/>
        <end position="885"/>
    </location>
</feature>
<keyword evidence="7" id="KW-0969">Cilium</keyword>
<evidence type="ECO:0000256" key="2">
    <source>
        <dbReference type="ARBA" id="ARBA00004496"/>
    </source>
</evidence>
<feature type="region of interest" description="Disordered" evidence="11">
    <location>
        <begin position="166"/>
        <end position="247"/>
    </location>
</feature>
<comment type="similarity">
    <text evidence="3">Belongs to the CFAP36 family.</text>
</comment>
<keyword evidence="5" id="KW-0963">Cytoplasm</keyword>
<feature type="region of interest" description="Disordered" evidence="11">
    <location>
        <begin position="765"/>
        <end position="787"/>
    </location>
</feature>
<dbReference type="InterPro" id="IPR015940">
    <property type="entry name" value="UBA"/>
</dbReference>
<dbReference type="PROSITE" id="PS50030">
    <property type="entry name" value="UBA"/>
    <property type="match status" value="1"/>
</dbReference>
<evidence type="ECO:0000256" key="8">
    <source>
        <dbReference type="ARBA" id="ARBA00023273"/>
    </source>
</evidence>
<accession>A0A9W6ZRI1</accession>
<evidence type="ECO:0000256" key="10">
    <source>
        <dbReference type="SAM" id="Coils"/>
    </source>
</evidence>
<sequence length="1118" mass="127252">MDTVWAEALDEYLTSEEWYSTIGVFIESHCSLFEGEEEYGHGHWNVYKEFVEISEQMLNNMLSNLGGDLDSLEKALDEAANTEARGPRDDARKRMVDNLLTFDSFPHFCAMMESKNKNTTYYESQPTPYFDNNDLVNLESMGFPKKNCVEALNHCNGDFDSALQYLFDHPPPSPRSEQGATPSAPPVMDMRQTRPKQPKDSQKEVEDSISTMKKKDEAAKRRRNSTVEEIAQADTEASDSNNESKRMERQLDHMFKRRDELVTEIKDQRATVVNYTKGPGKVSDDSLEELYLFLKEMVHNGEDLGKHKDKIHSYVFARITPDQGTLVPNLLNLMLLEGEDFLLQRNINRLLNGESLAAGLSGEGEGEEGGGGGEADEGGLDFNELDELHKQHAFDLENAKNALDDEAARQRRAMQEKLKNRRKQKIKECRDNGMMGEEINRIERNLDEENATKLYKLDASLRSRNQQMLSGMERKQMKVVEEVMRLNRMLTPEELENLDEQTAEALRQQHARDLAKMRESLQNEKNRQRAALQARLRAKRARALNSSPPPDGDDINSIICNIDNEETNGLNEIDSKFSRQMYAMVQQPTEWFAAAAAGARIKKLESDDEDWMNKLGELHKHHCGALSRMQASLADEKSRQHNGLQSRLQQMRLKKIRAAMKRGASAEEIEEIEEECLAFGARCTEKLESKFNEQQNKIAGEFMLKHDQEMRGVGDSASIEQMINSEDIFDYEAAARALRANHERDVEANGKVRDEERRRQEDALRARLRGRKKKNKKAGAGDDDSDREEAEALKLLNDQFLLEDYVETGVNRGVVRVLKTRGGTRTLTTEEEKEVAEIGGWDNMFAGGEGGGEEEKGGDGGEEEEKGGEEENGADGGEGKSMLAKHSEATKVLIKKLQGERRTSHQKLQERLRAKREAKMKELTDGGADEDEIAGAIAELEEEAVKERIQNDRILTLDEHKAIEEYEFGENGGALGGNLNTYELLDEIHSEFKDEREKLQQAMMEENQRQKEEMKKARKEKRKEKKRRASVLLAAQAEEAEEEKNDKNLEDEVQRIMEEEKKERQTLSMMMNLEQARQKEALQKRLLKKRAQKRRNSIMGGSHTGGANNTLPPIDKIA</sequence>
<evidence type="ECO:0000256" key="6">
    <source>
        <dbReference type="ARBA" id="ARBA00023054"/>
    </source>
</evidence>
<evidence type="ECO:0000259" key="12">
    <source>
        <dbReference type="PROSITE" id="PS50030"/>
    </source>
</evidence>